<feature type="compositionally biased region" description="Polar residues" evidence="7">
    <location>
        <begin position="806"/>
        <end position="819"/>
    </location>
</feature>
<evidence type="ECO:0000313" key="9">
    <source>
        <dbReference type="EMBL" id="SCZ87768.1"/>
    </source>
</evidence>
<dbReference type="GO" id="GO:0005634">
    <property type="term" value="C:nucleus"/>
    <property type="evidence" value="ECO:0007669"/>
    <property type="project" value="TreeGrafter"/>
</dbReference>
<dbReference type="GO" id="GO:0005524">
    <property type="term" value="F:ATP binding"/>
    <property type="evidence" value="ECO:0007669"/>
    <property type="project" value="UniProtKB-UniRule"/>
</dbReference>
<dbReference type="PROSITE" id="PS50067">
    <property type="entry name" value="KINESIN_MOTOR_2"/>
    <property type="match status" value="1"/>
</dbReference>
<organism evidence="9 10">
    <name type="scientific">Microbotryum saponariae</name>
    <dbReference type="NCBI Taxonomy" id="289078"/>
    <lineage>
        <taxon>Eukaryota</taxon>
        <taxon>Fungi</taxon>
        <taxon>Dikarya</taxon>
        <taxon>Basidiomycota</taxon>
        <taxon>Pucciniomycotina</taxon>
        <taxon>Microbotryomycetes</taxon>
        <taxon>Microbotryales</taxon>
        <taxon>Microbotryaceae</taxon>
        <taxon>Microbotryum</taxon>
    </lineage>
</organism>
<name>A0A2X0N224_9BASI</name>
<dbReference type="GO" id="GO:0016887">
    <property type="term" value="F:ATP hydrolysis activity"/>
    <property type="evidence" value="ECO:0007669"/>
    <property type="project" value="TreeGrafter"/>
</dbReference>
<dbReference type="GO" id="GO:0003777">
    <property type="term" value="F:microtubule motor activity"/>
    <property type="evidence" value="ECO:0007669"/>
    <property type="project" value="InterPro"/>
</dbReference>
<comment type="similarity">
    <text evidence="5">Belongs to the TRAFAC class myosin-kinesin ATPase superfamily. Kinesin family.</text>
</comment>
<feature type="compositionally biased region" description="Low complexity" evidence="7">
    <location>
        <begin position="1"/>
        <end position="28"/>
    </location>
</feature>
<keyword evidence="3 5" id="KW-0067">ATP-binding</keyword>
<keyword evidence="4 5" id="KW-0505">Motor protein</keyword>
<feature type="region of interest" description="Disordered" evidence="7">
    <location>
        <begin position="1"/>
        <end position="183"/>
    </location>
</feature>
<keyword evidence="1" id="KW-0493">Microtubule</keyword>
<evidence type="ECO:0000256" key="2">
    <source>
        <dbReference type="ARBA" id="ARBA00022741"/>
    </source>
</evidence>
<feature type="compositionally biased region" description="Basic and acidic residues" evidence="7">
    <location>
        <begin position="174"/>
        <end position="183"/>
    </location>
</feature>
<evidence type="ECO:0000256" key="7">
    <source>
        <dbReference type="SAM" id="MobiDB-lite"/>
    </source>
</evidence>
<dbReference type="PROSITE" id="PS00411">
    <property type="entry name" value="KINESIN_MOTOR_1"/>
    <property type="match status" value="1"/>
</dbReference>
<evidence type="ECO:0000256" key="3">
    <source>
        <dbReference type="ARBA" id="ARBA00022840"/>
    </source>
</evidence>
<dbReference type="GO" id="GO:0007018">
    <property type="term" value="P:microtubule-based movement"/>
    <property type="evidence" value="ECO:0007669"/>
    <property type="project" value="InterPro"/>
</dbReference>
<feature type="compositionally biased region" description="Low complexity" evidence="7">
    <location>
        <begin position="154"/>
        <end position="165"/>
    </location>
</feature>
<dbReference type="EMBL" id="FMWP01000011">
    <property type="protein sequence ID" value="SCZ87768.1"/>
    <property type="molecule type" value="Genomic_DNA"/>
</dbReference>
<dbReference type="InterPro" id="IPR027640">
    <property type="entry name" value="Kinesin-like_fam"/>
</dbReference>
<feature type="domain" description="Kinesin motor" evidence="8">
    <location>
        <begin position="189"/>
        <end position="663"/>
    </location>
</feature>
<feature type="compositionally biased region" description="Polar residues" evidence="7">
    <location>
        <begin position="117"/>
        <end position="126"/>
    </location>
</feature>
<dbReference type="SUPFAM" id="SSF52540">
    <property type="entry name" value="P-loop containing nucleoside triphosphate hydrolases"/>
    <property type="match status" value="1"/>
</dbReference>
<dbReference type="STRING" id="289078.A0A2X0N224"/>
<evidence type="ECO:0000313" key="10">
    <source>
        <dbReference type="Proteomes" id="UP000249723"/>
    </source>
</evidence>
<dbReference type="GO" id="GO:0005874">
    <property type="term" value="C:microtubule"/>
    <property type="evidence" value="ECO:0007669"/>
    <property type="project" value="UniProtKB-KW"/>
</dbReference>
<evidence type="ECO:0000259" key="8">
    <source>
        <dbReference type="PROSITE" id="PS50067"/>
    </source>
</evidence>
<evidence type="ECO:0000256" key="4">
    <source>
        <dbReference type="ARBA" id="ARBA00023175"/>
    </source>
</evidence>
<feature type="binding site" evidence="5">
    <location>
        <begin position="309"/>
        <end position="316"/>
    </location>
    <ligand>
        <name>ATP</name>
        <dbReference type="ChEBI" id="CHEBI:30616"/>
    </ligand>
</feature>
<gene>
    <name evidence="9" type="ORF">BZ3500_MVSOF-1268-A1-R1_CHR2-3G05236</name>
</gene>
<feature type="coiled-coil region" evidence="6">
    <location>
        <begin position="755"/>
        <end position="790"/>
    </location>
</feature>
<reference evidence="10" key="1">
    <citation type="submission" date="2016-10" db="EMBL/GenBank/DDBJ databases">
        <authorList>
            <person name="Jeantristanb JTB J.-T."/>
            <person name="Ricardo R."/>
        </authorList>
    </citation>
    <scope>NUCLEOTIDE SEQUENCE [LARGE SCALE GENOMIC DNA]</scope>
</reference>
<dbReference type="GO" id="GO:0008017">
    <property type="term" value="F:microtubule binding"/>
    <property type="evidence" value="ECO:0007669"/>
    <property type="project" value="InterPro"/>
</dbReference>
<evidence type="ECO:0000256" key="6">
    <source>
        <dbReference type="SAM" id="Coils"/>
    </source>
</evidence>
<accession>A0A2X0N224</accession>
<dbReference type="GO" id="GO:0005871">
    <property type="term" value="C:kinesin complex"/>
    <property type="evidence" value="ECO:0007669"/>
    <property type="project" value="TreeGrafter"/>
</dbReference>
<dbReference type="InterPro" id="IPR019821">
    <property type="entry name" value="Kinesin_motor_CS"/>
</dbReference>
<keyword evidence="2 5" id="KW-0547">Nucleotide-binding</keyword>
<feature type="compositionally biased region" description="Polar residues" evidence="7">
    <location>
        <begin position="70"/>
        <end position="83"/>
    </location>
</feature>
<dbReference type="InterPro" id="IPR001752">
    <property type="entry name" value="Kinesin_motor_dom"/>
</dbReference>
<dbReference type="Gene3D" id="3.40.850.10">
    <property type="entry name" value="Kinesin motor domain"/>
    <property type="match status" value="1"/>
</dbReference>
<proteinExistence type="inferred from homology"/>
<dbReference type="PANTHER" id="PTHR24115:SF1008">
    <property type="entry name" value="KINESIN-LIKE PROTEIN SUBITO"/>
    <property type="match status" value="1"/>
</dbReference>
<dbReference type="InterPro" id="IPR027417">
    <property type="entry name" value="P-loop_NTPase"/>
</dbReference>
<evidence type="ECO:0000256" key="1">
    <source>
        <dbReference type="ARBA" id="ARBA00022701"/>
    </source>
</evidence>
<sequence>MSTRQTRTVRTSTHDGTSATSSAIPSSSKRGTLAVDGASTGASTTAPRKLGSLWGSSTTAQARASPAPGVNSTPRPLWSTSRANVVDTGSAPNATPSLKPKRSAFSLGAHSKPPPAKSSTAQSTISHVPVHRSSMAPPTTCRPSSAPTGRPSVVEEQAVEAAAQPPHAPLAVTDCEKRGLEGYDPKREPIKAYLRVRPAPTGVSQSANYVQVVSDSEVLMTPPADHRLNPSTSSLFSGPLLRTSEEATTPGLAPQHASAPLGSIYKFTKVFAPSDTVLETSQADFFKATTLPLVHDFLHGENCLLFAYGTTGSGKTWTVQGEEGDKAGILPRVIDVVWRSLEGKSSTSNLRPSRLAGVEMSLEADRKHPMTWTPSKGPTGLGVKPVPSCLGSSTAWPEIVNVDDNFEYSIWVSYAEVYLEKIYDLLESPVASQSVSTSSTASVTSNMFQAGLGLFSAGGAKAKAMVKGFQTVKRNALSLKHDKSGGNKYVHGMREVRVHSAEEARALLERGQVNRRVFSTLANRASSRSHSVFTIKIIKIRKGANVDDPGAATTSRFSIVDLAGSERVNNTQAFGERLKEAGQINKSLMVLGQCMEVLRKNQERGEGRKPALVPFRHSKLTELFQSFFIGDGKAVMIVNVNPYETSFDENSHVMKFSAVAKGVMTIKNDKPVAVPSTTVASTPQQKEPRIVRVSMYEGAEEEDVIYEEEEEEAEDEEEDEFVNALLDELSTLRKALFESQMNSMMVESQVRARVVQEYEAKMIEMERTYEERLREEAEEAETMLNAKLDILTRLNAASARVPTPVEQRQNEVGTPSTTYDDSDEDESMVSEDSRSAANTVEKMLLSGPGSGRRTPASPSPSPSPSPLAARSTTVDIPSPLGHSVVTATLDAESDEEGREEEEEEDEDEEDDEDEDDEDDGDVEEDDASDEYEEASSESEDEDEIIPVPRRSTGPASTGRTSMARASLNASTPAKMRAPMVERSQPVLPDFEEEIVIDVATKSVLKTPAKERVSSIASINYTEQDENDDVVLGSPMKSVKKKRNLGGSSSSRFKDVDDLDAIADSLAPKTPVAKTSIAASIRSLKR</sequence>
<keyword evidence="6" id="KW-0175">Coiled coil</keyword>
<dbReference type="AlphaFoldDB" id="A0A2X0N224"/>
<dbReference type="PANTHER" id="PTHR24115">
    <property type="entry name" value="KINESIN-RELATED"/>
    <property type="match status" value="1"/>
</dbReference>
<feature type="compositionally biased region" description="Acidic residues" evidence="7">
    <location>
        <begin position="820"/>
        <end position="829"/>
    </location>
</feature>
<dbReference type="Pfam" id="PF00225">
    <property type="entry name" value="Kinesin"/>
    <property type="match status" value="1"/>
</dbReference>
<evidence type="ECO:0000256" key="5">
    <source>
        <dbReference type="PROSITE-ProRule" id="PRU00283"/>
    </source>
</evidence>
<keyword evidence="10" id="KW-1185">Reference proteome</keyword>
<dbReference type="SMART" id="SM00129">
    <property type="entry name" value="KISc"/>
    <property type="match status" value="1"/>
</dbReference>
<dbReference type="OrthoDB" id="123929at2759"/>
<dbReference type="PRINTS" id="PR00380">
    <property type="entry name" value="KINESINHEAVY"/>
</dbReference>
<dbReference type="Proteomes" id="UP000249723">
    <property type="component" value="Unassembled WGS sequence"/>
</dbReference>
<feature type="compositionally biased region" description="Acidic residues" evidence="7">
    <location>
        <begin position="891"/>
        <end position="944"/>
    </location>
</feature>
<protein>
    <submittedName>
        <fullName evidence="9">BZ3500_MvSof-1268-A1-R1_Chr2-3g05236 protein</fullName>
    </submittedName>
</protein>
<feature type="region of interest" description="Disordered" evidence="7">
    <location>
        <begin position="799"/>
        <end position="980"/>
    </location>
</feature>
<dbReference type="InterPro" id="IPR036961">
    <property type="entry name" value="Kinesin_motor_dom_sf"/>
</dbReference>